<keyword evidence="2" id="KW-1185">Reference proteome</keyword>
<protein>
    <submittedName>
        <fullName evidence="1">Uncharacterized protein</fullName>
    </submittedName>
</protein>
<dbReference type="Proteomes" id="UP001341281">
    <property type="component" value="Chromosome 09"/>
</dbReference>
<sequence>MLQAGQTTIHGALHSDGGSNPLQDRAWCAGVLLTLDARLKVLYVIVIHLNDIADRNRIKAALKEIDDNVAFTSNL</sequence>
<proteinExistence type="predicted"/>
<gene>
    <name evidence="1" type="ORF">U9M48_039079</name>
</gene>
<reference evidence="1 2" key="1">
    <citation type="submission" date="2024-02" db="EMBL/GenBank/DDBJ databases">
        <title>High-quality chromosome-scale genome assembly of Pensacola bahiagrass (Paspalum notatum Flugge var. saurae).</title>
        <authorList>
            <person name="Vega J.M."/>
            <person name="Podio M."/>
            <person name="Orjuela J."/>
            <person name="Siena L.A."/>
            <person name="Pessino S.C."/>
            <person name="Combes M.C."/>
            <person name="Mariac C."/>
            <person name="Albertini E."/>
            <person name="Pupilli F."/>
            <person name="Ortiz J.P.A."/>
            <person name="Leblanc O."/>
        </authorList>
    </citation>
    <scope>NUCLEOTIDE SEQUENCE [LARGE SCALE GENOMIC DNA]</scope>
    <source>
        <strain evidence="1">R1</strain>
        <tissue evidence="1">Leaf</tissue>
    </source>
</reference>
<name>A0AAQ3XB17_PASNO</name>
<dbReference type="AlphaFoldDB" id="A0AAQ3XB17"/>
<evidence type="ECO:0000313" key="2">
    <source>
        <dbReference type="Proteomes" id="UP001341281"/>
    </source>
</evidence>
<accession>A0AAQ3XB17</accession>
<organism evidence="1 2">
    <name type="scientific">Paspalum notatum var. saurae</name>
    <dbReference type="NCBI Taxonomy" id="547442"/>
    <lineage>
        <taxon>Eukaryota</taxon>
        <taxon>Viridiplantae</taxon>
        <taxon>Streptophyta</taxon>
        <taxon>Embryophyta</taxon>
        <taxon>Tracheophyta</taxon>
        <taxon>Spermatophyta</taxon>
        <taxon>Magnoliopsida</taxon>
        <taxon>Liliopsida</taxon>
        <taxon>Poales</taxon>
        <taxon>Poaceae</taxon>
        <taxon>PACMAD clade</taxon>
        <taxon>Panicoideae</taxon>
        <taxon>Andropogonodae</taxon>
        <taxon>Paspaleae</taxon>
        <taxon>Paspalinae</taxon>
        <taxon>Paspalum</taxon>
    </lineage>
</organism>
<dbReference type="EMBL" id="CP144753">
    <property type="protein sequence ID" value="WVZ93066.1"/>
    <property type="molecule type" value="Genomic_DNA"/>
</dbReference>
<evidence type="ECO:0000313" key="1">
    <source>
        <dbReference type="EMBL" id="WVZ93066.1"/>
    </source>
</evidence>